<feature type="compositionally biased region" description="Low complexity" evidence="1">
    <location>
        <begin position="30"/>
        <end position="40"/>
    </location>
</feature>
<comment type="caution">
    <text evidence="2">The sequence shown here is derived from an EMBL/GenBank/DDBJ whole genome shotgun (WGS) entry which is preliminary data.</text>
</comment>
<sequence>MTIFEKENEEWEDLSDGQDDVSSSKERRSSSLPTTSRSSRQISPRKRRLGYQTSQTTRNTSNPARAALRNQQRPREFPTEEWIAGVSDVVRFTLRYLVDVLGGGVQLLRKPLSFLLFLWLLAFIMSRISSTLKTAFKPLCIIPGIGSSALCRTDSTNIKLPKLKGSHTSPQWADYPGLINAQSLTFEQLLDDSVGGSGLSLDIKKAEMATSDLVTLVKFSELTSKELLAESLSGFVEDARRTGRGLQRLGSKVGGAVDQIMAVNDYAVNSIAAAQASSPSKLYSIIPFYSVPSTQEIVLRTFVEAMGVLSTTIERLVVEAEVQLANLERLEERLSMIHELVSREDSTISSAKSELLSELWTKLGGNKRTLRGYDDHLKLLNGLGEYRKQALVHVVSSLQTLRALSDDMEDIRERVSEPELASSHIPVEVHMNSIRTGLQRLKHSRVKAREREEEAIKKVLGEEHFAALGG</sequence>
<feature type="compositionally biased region" description="Acidic residues" evidence="1">
    <location>
        <begin position="7"/>
        <end position="19"/>
    </location>
</feature>
<reference evidence="2" key="1">
    <citation type="submission" date="2022-08" db="EMBL/GenBank/DDBJ databases">
        <title>A Global Phylogenomic Analysis of the Shiitake Genus Lentinula.</title>
        <authorList>
            <consortium name="DOE Joint Genome Institute"/>
            <person name="Sierra-Patev S."/>
            <person name="Min B."/>
            <person name="Naranjo-Ortiz M."/>
            <person name="Looney B."/>
            <person name="Konkel Z."/>
            <person name="Slot J.C."/>
            <person name="Sakamoto Y."/>
            <person name="Steenwyk J.L."/>
            <person name="Rokas A."/>
            <person name="Carro J."/>
            <person name="Camarero S."/>
            <person name="Ferreira P."/>
            <person name="Molpeceres G."/>
            <person name="Ruiz-Duenas F.J."/>
            <person name="Serrano A."/>
            <person name="Henrissat B."/>
            <person name="Drula E."/>
            <person name="Hughes K.W."/>
            <person name="Mata J.L."/>
            <person name="Ishikawa N.K."/>
            <person name="Vargas-Isla R."/>
            <person name="Ushijima S."/>
            <person name="Smith C.A."/>
            <person name="Ahrendt S."/>
            <person name="Andreopoulos W."/>
            <person name="He G."/>
            <person name="Labutti K."/>
            <person name="Lipzen A."/>
            <person name="Ng V."/>
            <person name="Riley R."/>
            <person name="Sandor L."/>
            <person name="Barry K."/>
            <person name="Martinez A.T."/>
            <person name="Xiao Y."/>
            <person name="Gibbons J.G."/>
            <person name="Terashima K."/>
            <person name="Grigoriev I.V."/>
            <person name="Hibbett D.S."/>
        </authorList>
    </citation>
    <scope>NUCLEOTIDE SEQUENCE</scope>
    <source>
        <strain evidence="2">RHP3577 ss4</strain>
    </source>
</reference>
<organism evidence="2 3">
    <name type="scientific">Lentinula lateritia</name>
    <dbReference type="NCBI Taxonomy" id="40482"/>
    <lineage>
        <taxon>Eukaryota</taxon>
        <taxon>Fungi</taxon>
        <taxon>Dikarya</taxon>
        <taxon>Basidiomycota</taxon>
        <taxon>Agaricomycotina</taxon>
        <taxon>Agaricomycetes</taxon>
        <taxon>Agaricomycetidae</taxon>
        <taxon>Agaricales</taxon>
        <taxon>Marasmiineae</taxon>
        <taxon>Omphalotaceae</taxon>
        <taxon>Lentinula</taxon>
    </lineage>
</organism>
<feature type="compositionally biased region" description="Polar residues" evidence="1">
    <location>
        <begin position="51"/>
        <end position="63"/>
    </location>
</feature>
<accession>A0ABQ8VX08</accession>
<evidence type="ECO:0000313" key="3">
    <source>
        <dbReference type="Proteomes" id="UP001150217"/>
    </source>
</evidence>
<evidence type="ECO:0000256" key="1">
    <source>
        <dbReference type="SAM" id="MobiDB-lite"/>
    </source>
</evidence>
<dbReference type="EMBL" id="JANVFT010000004">
    <property type="protein sequence ID" value="KAJ4500933.1"/>
    <property type="molecule type" value="Genomic_DNA"/>
</dbReference>
<gene>
    <name evidence="2" type="ORF">C8R41DRAFT_913997</name>
</gene>
<feature type="region of interest" description="Disordered" evidence="1">
    <location>
        <begin position="1"/>
        <end position="73"/>
    </location>
</feature>
<protein>
    <submittedName>
        <fullName evidence="2">Uncharacterized protein</fullName>
    </submittedName>
</protein>
<keyword evidence="3" id="KW-1185">Reference proteome</keyword>
<evidence type="ECO:0000313" key="2">
    <source>
        <dbReference type="EMBL" id="KAJ4500933.1"/>
    </source>
</evidence>
<proteinExistence type="predicted"/>
<dbReference type="Proteomes" id="UP001150217">
    <property type="component" value="Unassembled WGS sequence"/>
</dbReference>
<name>A0ABQ8VX08_9AGAR</name>